<dbReference type="PROSITE" id="PS50931">
    <property type="entry name" value="HTH_LYSR"/>
    <property type="match status" value="1"/>
</dbReference>
<evidence type="ECO:0000259" key="5">
    <source>
        <dbReference type="PROSITE" id="PS50931"/>
    </source>
</evidence>
<keyword evidence="4" id="KW-0804">Transcription</keyword>
<keyword evidence="2" id="KW-0805">Transcription regulation</keyword>
<dbReference type="FunFam" id="1.10.10.10:FF:000001">
    <property type="entry name" value="LysR family transcriptional regulator"/>
    <property type="match status" value="1"/>
</dbReference>
<organism evidence="6">
    <name type="scientific">uncultured Pleomorphomonas sp</name>
    <dbReference type="NCBI Taxonomy" id="442121"/>
    <lineage>
        <taxon>Bacteria</taxon>
        <taxon>Pseudomonadati</taxon>
        <taxon>Pseudomonadota</taxon>
        <taxon>Alphaproteobacteria</taxon>
        <taxon>Hyphomicrobiales</taxon>
        <taxon>Pleomorphomonadaceae</taxon>
        <taxon>Pleomorphomonas</taxon>
        <taxon>environmental samples</taxon>
    </lineage>
</organism>
<protein>
    <submittedName>
        <fullName evidence="6">Putative transcriptional regulator</fullName>
    </submittedName>
</protein>
<evidence type="ECO:0000256" key="2">
    <source>
        <dbReference type="ARBA" id="ARBA00023015"/>
    </source>
</evidence>
<evidence type="ECO:0000313" key="6">
    <source>
        <dbReference type="EMBL" id="SCM75305.1"/>
    </source>
</evidence>
<dbReference type="Gene3D" id="3.40.190.290">
    <property type="match status" value="1"/>
</dbReference>
<dbReference type="SUPFAM" id="SSF53850">
    <property type="entry name" value="Periplasmic binding protein-like II"/>
    <property type="match status" value="1"/>
</dbReference>
<gene>
    <name evidence="6" type="ORF">KL86PLE_130706</name>
</gene>
<dbReference type="Pfam" id="PF00126">
    <property type="entry name" value="HTH_1"/>
    <property type="match status" value="1"/>
</dbReference>
<dbReference type="InterPro" id="IPR036388">
    <property type="entry name" value="WH-like_DNA-bd_sf"/>
</dbReference>
<dbReference type="PANTHER" id="PTHR30537:SF1">
    <property type="entry name" value="HTH-TYPE TRANSCRIPTIONAL REGULATOR PGRR"/>
    <property type="match status" value="1"/>
</dbReference>
<dbReference type="GO" id="GO:0006351">
    <property type="term" value="P:DNA-templated transcription"/>
    <property type="evidence" value="ECO:0007669"/>
    <property type="project" value="TreeGrafter"/>
</dbReference>
<evidence type="ECO:0000256" key="1">
    <source>
        <dbReference type="ARBA" id="ARBA00009437"/>
    </source>
</evidence>
<accession>A0A212LCP3</accession>
<dbReference type="InterPro" id="IPR005119">
    <property type="entry name" value="LysR_subst-bd"/>
</dbReference>
<dbReference type="SUPFAM" id="SSF46785">
    <property type="entry name" value="Winged helix' DNA-binding domain"/>
    <property type="match status" value="1"/>
</dbReference>
<dbReference type="Gene3D" id="1.10.10.10">
    <property type="entry name" value="Winged helix-like DNA-binding domain superfamily/Winged helix DNA-binding domain"/>
    <property type="match status" value="1"/>
</dbReference>
<dbReference type="RefSeq" id="WP_288200291.1">
    <property type="nucleotide sequence ID" value="NZ_LT608334.1"/>
</dbReference>
<keyword evidence="3" id="KW-0238">DNA-binding</keyword>
<name>A0A212LCP3_9HYPH</name>
<sequence>MKRHDFDDLAAFVMVAEEHSFTRAAARLGMSPSGLSHMMRLLEERLGVRLLARTTRSVATTEAGERLLLTLRPAFEDIDRGLQSLGALREKPSGTVRITAGKHAAVSLLAPMLPRFHQDYPDIRIELIVDDRLDDIVASRFDAGIRFGERIDRDMISVRIGPDLRAAVVAAPSYLARRPPPLILKDLASHDCVNYHMRTAGASYSWEFEEDGRDVEVKVGGSFVVNDLEMMLSAALAGAGLVYTFEDVVEEHLLSGRLVRVLDAYCKPFPGYYIYYPSRRQMPPALAVFVEALRSNARQSSVQAA</sequence>
<dbReference type="CDD" id="cd08474">
    <property type="entry name" value="PBP2_CrgA_like_5"/>
    <property type="match status" value="1"/>
</dbReference>
<proteinExistence type="inferred from homology"/>
<dbReference type="Pfam" id="PF03466">
    <property type="entry name" value="LysR_substrate"/>
    <property type="match status" value="1"/>
</dbReference>
<dbReference type="InterPro" id="IPR058163">
    <property type="entry name" value="LysR-type_TF_proteobact-type"/>
</dbReference>
<dbReference type="GO" id="GO:0003700">
    <property type="term" value="F:DNA-binding transcription factor activity"/>
    <property type="evidence" value="ECO:0007669"/>
    <property type="project" value="InterPro"/>
</dbReference>
<evidence type="ECO:0000256" key="3">
    <source>
        <dbReference type="ARBA" id="ARBA00023125"/>
    </source>
</evidence>
<evidence type="ECO:0000256" key="4">
    <source>
        <dbReference type="ARBA" id="ARBA00023163"/>
    </source>
</evidence>
<dbReference type="PANTHER" id="PTHR30537">
    <property type="entry name" value="HTH-TYPE TRANSCRIPTIONAL REGULATOR"/>
    <property type="match status" value="1"/>
</dbReference>
<feature type="domain" description="HTH lysR-type" evidence="5">
    <location>
        <begin position="4"/>
        <end position="61"/>
    </location>
</feature>
<dbReference type="GO" id="GO:0043565">
    <property type="term" value="F:sequence-specific DNA binding"/>
    <property type="evidence" value="ECO:0007669"/>
    <property type="project" value="TreeGrafter"/>
</dbReference>
<comment type="similarity">
    <text evidence="1">Belongs to the LysR transcriptional regulatory family.</text>
</comment>
<reference evidence="6" key="1">
    <citation type="submission" date="2016-08" db="EMBL/GenBank/DDBJ databases">
        <authorList>
            <person name="Seilhamer J.J."/>
        </authorList>
    </citation>
    <scope>NUCLEOTIDE SEQUENCE</scope>
    <source>
        <strain evidence="6">86</strain>
    </source>
</reference>
<dbReference type="AlphaFoldDB" id="A0A212LCP3"/>
<dbReference type="InterPro" id="IPR000847">
    <property type="entry name" value="LysR_HTH_N"/>
</dbReference>
<dbReference type="EMBL" id="FMJD01000005">
    <property type="protein sequence ID" value="SCM75305.1"/>
    <property type="molecule type" value="Genomic_DNA"/>
</dbReference>
<dbReference type="InterPro" id="IPR036390">
    <property type="entry name" value="WH_DNA-bd_sf"/>
</dbReference>